<dbReference type="GO" id="GO:0005524">
    <property type="term" value="F:ATP binding"/>
    <property type="evidence" value="ECO:0007669"/>
    <property type="project" value="UniProtKB-KW"/>
</dbReference>
<dbReference type="Gene3D" id="3.40.50.300">
    <property type="entry name" value="P-loop containing nucleotide triphosphate hydrolases"/>
    <property type="match status" value="1"/>
</dbReference>
<keyword evidence="2" id="KW-0067">ATP-binding</keyword>
<name>A0A927MUJ8_9ACTN</name>
<dbReference type="InterPro" id="IPR027417">
    <property type="entry name" value="P-loop_NTPase"/>
</dbReference>
<dbReference type="AlphaFoldDB" id="A0A927MUJ8"/>
<feature type="compositionally biased region" description="Low complexity" evidence="1">
    <location>
        <begin position="308"/>
        <end position="318"/>
    </location>
</feature>
<keyword evidence="2" id="KW-0547">Nucleotide-binding</keyword>
<evidence type="ECO:0000313" key="3">
    <source>
        <dbReference type="Proteomes" id="UP000638648"/>
    </source>
</evidence>
<accession>A0A927MUJ8</accession>
<dbReference type="RefSeq" id="WP_192749490.1">
    <property type="nucleotide sequence ID" value="NZ_BAABJL010000030.1"/>
</dbReference>
<keyword evidence="3" id="KW-1185">Reference proteome</keyword>
<dbReference type="SUPFAM" id="SSF52540">
    <property type="entry name" value="P-loop containing nucleoside triphosphate hydrolases"/>
    <property type="match status" value="1"/>
</dbReference>
<proteinExistence type="predicted"/>
<sequence>MRKRGTQALLLPHGVRALVPVFAASGGSGRSTLAGLLAQALAPTTRTVLVDTSPRAASPWADWLGVGVARDEAVGLPGVLSPPGRPLDLAALETAVVRRGVPLGRLRKDDLPDMGTDAAGGPGYDVLADVRPWTRPPVSVPDDPRWYAQLLQTGGWFAGVVDTAVPLAAAHVAARNAARPSVLDLWARRTDAVPVLVTAATGFGATALARLVTVLAQDGLPIDRMIAVVVNVAGTDPPKWMQGELDTVRGRLAALVRVPYDKAIRADGLARLGDVGAATMQAAQQIVREVAGLVRPQASEERVAYDEVAPAPQSHQPPVHQPPGPGPRGSGQRPQPNPSGGPERPGWVPPRRG</sequence>
<organism evidence="2 3">
    <name type="scientific">Actinopolymorpha pittospori</name>
    <dbReference type="NCBI Taxonomy" id="648752"/>
    <lineage>
        <taxon>Bacteria</taxon>
        <taxon>Bacillati</taxon>
        <taxon>Actinomycetota</taxon>
        <taxon>Actinomycetes</taxon>
        <taxon>Propionibacteriales</taxon>
        <taxon>Actinopolymorphaceae</taxon>
        <taxon>Actinopolymorpha</taxon>
    </lineage>
</organism>
<feature type="region of interest" description="Disordered" evidence="1">
    <location>
        <begin position="301"/>
        <end position="353"/>
    </location>
</feature>
<dbReference type="EMBL" id="JADBEM010000001">
    <property type="protein sequence ID" value="MBE1605098.1"/>
    <property type="molecule type" value="Genomic_DNA"/>
</dbReference>
<evidence type="ECO:0000256" key="1">
    <source>
        <dbReference type="SAM" id="MobiDB-lite"/>
    </source>
</evidence>
<comment type="caution">
    <text evidence="2">The sequence shown here is derived from an EMBL/GenBank/DDBJ whole genome shotgun (WGS) entry which is preliminary data.</text>
</comment>
<evidence type="ECO:0000313" key="2">
    <source>
        <dbReference type="EMBL" id="MBE1605098.1"/>
    </source>
</evidence>
<gene>
    <name evidence="2" type="ORF">HEB94_001946</name>
</gene>
<dbReference type="Proteomes" id="UP000638648">
    <property type="component" value="Unassembled WGS sequence"/>
</dbReference>
<protein>
    <submittedName>
        <fullName evidence="2">Energy-coupling factor transporter ATP-binding protein EcfA2</fullName>
    </submittedName>
</protein>
<reference evidence="2" key="1">
    <citation type="submission" date="2020-10" db="EMBL/GenBank/DDBJ databases">
        <title>Sequencing the genomes of 1000 actinobacteria strains.</title>
        <authorList>
            <person name="Klenk H.-P."/>
        </authorList>
    </citation>
    <scope>NUCLEOTIDE SEQUENCE</scope>
    <source>
        <strain evidence="2">DSM 45354</strain>
    </source>
</reference>